<dbReference type="WBParaSite" id="maker-unitig_43521-snap-gene-0.1-mRNA-1">
    <property type="protein sequence ID" value="maker-unitig_43521-snap-gene-0.1-mRNA-1"/>
    <property type="gene ID" value="maker-unitig_43521-snap-gene-0.1"/>
</dbReference>
<reference evidence="2" key="1">
    <citation type="submission" date="2016-11" db="UniProtKB">
        <authorList>
            <consortium name="WormBaseParasite"/>
        </authorList>
    </citation>
    <scope>IDENTIFICATION</scope>
</reference>
<evidence type="ECO:0000313" key="1">
    <source>
        <dbReference type="Proteomes" id="UP000095280"/>
    </source>
</evidence>
<proteinExistence type="predicted"/>
<sequence>RRRSVQPMPSDTAEFTGNHNSIDERTILKLFGETDFVQLCYSLLASFFSLWPWTYYKILSISRTAIAIRRQQHSQQKAIAAETVSREPAQDHNAGVTTPVHLYASTALPWRSLANISVNNSILRECYTRPEARSARVRRNFAN</sequence>
<dbReference type="Proteomes" id="UP000095280">
    <property type="component" value="Unplaced"/>
</dbReference>
<organism evidence="1 2">
    <name type="scientific">Macrostomum lignano</name>
    <dbReference type="NCBI Taxonomy" id="282301"/>
    <lineage>
        <taxon>Eukaryota</taxon>
        <taxon>Metazoa</taxon>
        <taxon>Spiralia</taxon>
        <taxon>Lophotrochozoa</taxon>
        <taxon>Platyhelminthes</taxon>
        <taxon>Rhabditophora</taxon>
        <taxon>Macrostomorpha</taxon>
        <taxon>Macrostomida</taxon>
        <taxon>Macrostomidae</taxon>
        <taxon>Macrostomum</taxon>
    </lineage>
</organism>
<keyword evidence="1" id="KW-1185">Reference proteome</keyword>
<accession>A0A1I8FPU5</accession>
<evidence type="ECO:0000313" key="2">
    <source>
        <dbReference type="WBParaSite" id="maker-unitig_43521-snap-gene-0.1-mRNA-1"/>
    </source>
</evidence>
<protein>
    <submittedName>
        <fullName evidence="2">G_PROTEIN_RECEP_F1_2 domain-containing protein</fullName>
    </submittedName>
</protein>
<name>A0A1I8FPU5_9PLAT</name>
<dbReference type="AlphaFoldDB" id="A0A1I8FPU5"/>